<evidence type="ECO:0000313" key="2">
    <source>
        <dbReference type="Proteomes" id="UP000267096"/>
    </source>
</evidence>
<organism evidence="3">
    <name type="scientific">Anisakis simplex</name>
    <name type="common">Herring worm</name>
    <dbReference type="NCBI Taxonomy" id="6269"/>
    <lineage>
        <taxon>Eukaryota</taxon>
        <taxon>Metazoa</taxon>
        <taxon>Ecdysozoa</taxon>
        <taxon>Nematoda</taxon>
        <taxon>Chromadorea</taxon>
        <taxon>Rhabditida</taxon>
        <taxon>Spirurina</taxon>
        <taxon>Ascaridomorpha</taxon>
        <taxon>Ascaridoidea</taxon>
        <taxon>Anisakidae</taxon>
        <taxon>Anisakis</taxon>
        <taxon>Anisakis simplex complex</taxon>
    </lineage>
</organism>
<dbReference type="OrthoDB" id="5546453at2759"/>
<sequence length="56" mass="6330">MNIRPPIFSMYIQASGAGLHRHLSVDTSIGSLKRFIDCQIAYRFVIPSGAYIDMDR</sequence>
<dbReference type="WBParaSite" id="ASIM_0002051101-mRNA-1">
    <property type="protein sequence ID" value="ASIM_0002051101-mRNA-1"/>
    <property type="gene ID" value="ASIM_0002051101"/>
</dbReference>
<reference evidence="3" key="1">
    <citation type="submission" date="2017-02" db="UniProtKB">
        <authorList>
            <consortium name="WormBaseParasite"/>
        </authorList>
    </citation>
    <scope>IDENTIFICATION</scope>
</reference>
<protein>
    <submittedName>
        <fullName evidence="3">FERM domain-containing protein</fullName>
    </submittedName>
</protein>
<reference evidence="1 2" key="2">
    <citation type="submission" date="2018-11" db="EMBL/GenBank/DDBJ databases">
        <authorList>
            <consortium name="Pathogen Informatics"/>
        </authorList>
    </citation>
    <scope>NUCLEOTIDE SEQUENCE [LARGE SCALE GENOMIC DNA]</scope>
</reference>
<dbReference type="Proteomes" id="UP000267096">
    <property type="component" value="Unassembled WGS sequence"/>
</dbReference>
<dbReference type="AlphaFoldDB" id="A0A0M3KHP6"/>
<evidence type="ECO:0000313" key="3">
    <source>
        <dbReference type="WBParaSite" id="ASIM_0002051101-mRNA-1"/>
    </source>
</evidence>
<gene>
    <name evidence="1" type="ORF">ASIM_LOCUS19894</name>
</gene>
<evidence type="ECO:0000313" key="1">
    <source>
        <dbReference type="EMBL" id="VDK72858.1"/>
    </source>
</evidence>
<accession>A0A0M3KHP6</accession>
<name>A0A0M3KHP6_ANISI</name>
<keyword evidence="2" id="KW-1185">Reference proteome</keyword>
<proteinExistence type="predicted"/>
<dbReference type="EMBL" id="UYRR01038202">
    <property type="protein sequence ID" value="VDK72858.1"/>
    <property type="molecule type" value="Genomic_DNA"/>
</dbReference>